<dbReference type="GO" id="GO:0019346">
    <property type="term" value="P:transsulfuration"/>
    <property type="evidence" value="ECO:0007669"/>
    <property type="project" value="InterPro"/>
</dbReference>
<reference evidence="5" key="1">
    <citation type="submission" date="2020-07" db="EMBL/GenBank/DDBJ databases">
        <authorList>
            <person name="Lin J."/>
        </authorList>
    </citation>
    <scope>NUCLEOTIDE SEQUENCE</scope>
</reference>
<dbReference type="EMBL" id="LR862151">
    <property type="protein sequence ID" value="CAD1833490.1"/>
    <property type="molecule type" value="Genomic_DNA"/>
</dbReference>
<comment type="cofactor">
    <cofactor evidence="1 3">
        <name>pyridoxal 5'-phosphate</name>
        <dbReference type="ChEBI" id="CHEBI:597326"/>
    </cofactor>
</comment>
<dbReference type="Gene3D" id="3.40.640.10">
    <property type="entry name" value="Type I PLP-dependent aspartate aminotransferase-like (Major domain)"/>
    <property type="match status" value="1"/>
</dbReference>
<dbReference type="InterPro" id="IPR015424">
    <property type="entry name" value="PyrdxlP-dep_Trfase"/>
</dbReference>
<feature type="region of interest" description="Disordered" evidence="4">
    <location>
        <begin position="236"/>
        <end position="258"/>
    </location>
</feature>
<accession>A0A6V7PRM1</accession>
<protein>
    <submittedName>
        <fullName evidence="5">Uncharacterized protein</fullName>
    </submittedName>
</protein>
<keyword evidence="2 3" id="KW-0663">Pyridoxal phosphate</keyword>
<evidence type="ECO:0000256" key="4">
    <source>
        <dbReference type="SAM" id="MobiDB-lite"/>
    </source>
</evidence>
<dbReference type="InterPro" id="IPR000277">
    <property type="entry name" value="Cys/Met-Metab_PyrdxlP-dep_enz"/>
</dbReference>
<evidence type="ECO:0000256" key="3">
    <source>
        <dbReference type="RuleBase" id="RU362118"/>
    </source>
</evidence>
<dbReference type="AlphaFoldDB" id="A0A6V7PRM1"/>
<dbReference type="InterPro" id="IPR015421">
    <property type="entry name" value="PyrdxlP-dep_Trfase_major"/>
</dbReference>
<dbReference type="SUPFAM" id="SSF53383">
    <property type="entry name" value="PLP-dependent transferases"/>
    <property type="match status" value="1"/>
</dbReference>
<dbReference type="Pfam" id="PF01053">
    <property type="entry name" value="Cys_Met_Meta_PP"/>
    <property type="match status" value="1"/>
</dbReference>
<proteinExistence type="inferred from homology"/>
<name>A0A6V7PRM1_ANACO</name>
<gene>
    <name evidence="5" type="ORF">CB5_LOCUS16701</name>
</gene>
<evidence type="ECO:0000256" key="2">
    <source>
        <dbReference type="ARBA" id="ARBA00022898"/>
    </source>
</evidence>
<sequence length="258" mass="28217">MRTREKPSTIRDGGHVDGPDCLVPCAAFDTQQPIGGITIERLESNEGSRGGGGGGNSPPRLRLASALHALARALQPSSPLTLLRPRRHPSSTLEHGDVETQAFLLHCLLERRDVQHPPFFFFFLQEQHPPCRSTSPTAAAAEEAAAVTPRIERGRRPSHDRACVVLLRQAHCEQPPHRAQPGPADGRARGTEVAYCTSSGMSAIAAVLLLLVSAGGHIVSSKCLYGGTHALSLPRLRHSRHLRRRQRHPRRPRRRPRG</sequence>
<dbReference type="GO" id="GO:0030170">
    <property type="term" value="F:pyridoxal phosphate binding"/>
    <property type="evidence" value="ECO:0007669"/>
    <property type="project" value="InterPro"/>
</dbReference>
<evidence type="ECO:0000256" key="1">
    <source>
        <dbReference type="ARBA" id="ARBA00001933"/>
    </source>
</evidence>
<organism evidence="5">
    <name type="scientific">Ananas comosus var. bracteatus</name>
    <name type="common">red pineapple</name>
    <dbReference type="NCBI Taxonomy" id="296719"/>
    <lineage>
        <taxon>Eukaryota</taxon>
        <taxon>Viridiplantae</taxon>
        <taxon>Streptophyta</taxon>
        <taxon>Embryophyta</taxon>
        <taxon>Tracheophyta</taxon>
        <taxon>Spermatophyta</taxon>
        <taxon>Magnoliopsida</taxon>
        <taxon>Liliopsida</taxon>
        <taxon>Poales</taxon>
        <taxon>Bromeliaceae</taxon>
        <taxon>Bromelioideae</taxon>
        <taxon>Ananas</taxon>
    </lineage>
</organism>
<evidence type="ECO:0000313" key="5">
    <source>
        <dbReference type="EMBL" id="CAD1833490.1"/>
    </source>
</evidence>
<comment type="similarity">
    <text evidence="3">Belongs to the trans-sulfuration enzymes family.</text>
</comment>